<evidence type="ECO:0000256" key="2">
    <source>
        <dbReference type="SAM" id="Coils"/>
    </source>
</evidence>
<proteinExistence type="inferred from homology"/>
<dbReference type="GO" id="GO:0015095">
    <property type="term" value="F:magnesium ion transmembrane transporter activity"/>
    <property type="evidence" value="ECO:0007669"/>
    <property type="project" value="UniProtKB-ARBA"/>
</dbReference>
<gene>
    <name evidence="3" type="ORF">MANES_01G201300</name>
</gene>
<feature type="coiled-coil region" evidence="2">
    <location>
        <begin position="10"/>
        <end position="37"/>
    </location>
</feature>
<evidence type="ECO:0000256" key="1">
    <source>
        <dbReference type="ARBA" id="ARBA00007535"/>
    </source>
</evidence>
<organism evidence="3">
    <name type="scientific">Manihot esculenta</name>
    <name type="common">Cassava</name>
    <name type="synonym">Jatropha manihot</name>
    <dbReference type="NCBI Taxonomy" id="3983"/>
    <lineage>
        <taxon>Eukaryota</taxon>
        <taxon>Viridiplantae</taxon>
        <taxon>Streptophyta</taxon>
        <taxon>Embryophyta</taxon>
        <taxon>Tracheophyta</taxon>
        <taxon>Spermatophyta</taxon>
        <taxon>Magnoliopsida</taxon>
        <taxon>eudicotyledons</taxon>
        <taxon>Gunneridae</taxon>
        <taxon>Pentapetalae</taxon>
        <taxon>rosids</taxon>
        <taxon>fabids</taxon>
        <taxon>Malpighiales</taxon>
        <taxon>Euphorbiaceae</taxon>
        <taxon>Crotonoideae</taxon>
        <taxon>Manihoteae</taxon>
        <taxon>Manihot</taxon>
    </lineage>
</organism>
<accession>A0A251LTV9</accession>
<comment type="similarity">
    <text evidence="1">Belongs to the CorA metal ion transporter (MIT) (TC 1.A.35.5) family.</text>
</comment>
<dbReference type="Gene3D" id="1.20.58.340">
    <property type="entry name" value="Magnesium transport protein CorA, transmembrane region"/>
    <property type="match status" value="1"/>
</dbReference>
<dbReference type="AlphaFoldDB" id="A0A251LTV9"/>
<dbReference type="InterPro" id="IPR039204">
    <property type="entry name" value="MRS2-like"/>
</dbReference>
<dbReference type="PANTHER" id="PTHR13890">
    <property type="entry name" value="RNA SPLICING PROTEIN MRS2, MITOCHONDRIAL"/>
    <property type="match status" value="1"/>
</dbReference>
<reference evidence="3" key="1">
    <citation type="submission" date="2016-02" db="EMBL/GenBank/DDBJ databases">
        <title>WGS assembly of Manihot esculenta.</title>
        <authorList>
            <person name="Bredeson J.V."/>
            <person name="Prochnik S.E."/>
            <person name="Lyons J.B."/>
            <person name="Schmutz J."/>
            <person name="Grimwood J."/>
            <person name="Vrebalov J."/>
            <person name="Bart R.S."/>
            <person name="Amuge T."/>
            <person name="Ferguson M.E."/>
            <person name="Green R."/>
            <person name="Putnam N."/>
            <person name="Stites J."/>
            <person name="Rounsley S."/>
            <person name="Rokhsar D.S."/>
        </authorList>
    </citation>
    <scope>NUCLEOTIDE SEQUENCE [LARGE SCALE GENOMIC DNA]</scope>
    <source>
        <tissue evidence="3">Leaf</tissue>
    </source>
</reference>
<keyword evidence="2" id="KW-0175">Coiled coil</keyword>
<name>A0A251LTV9_MANES</name>
<evidence type="ECO:0000313" key="3">
    <source>
        <dbReference type="EMBL" id="OAY61590.1"/>
    </source>
</evidence>
<dbReference type="PANTHER" id="PTHR13890:SF46">
    <property type="entry name" value="MAGNESIUM TRANSPORTER"/>
    <property type="match status" value="1"/>
</dbReference>
<dbReference type="EMBL" id="CM004387">
    <property type="protein sequence ID" value="OAY61590.1"/>
    <property type="molecule type" value="Genomic_DNA"/>
</dbReference>
<protein>
    <submittedName>
        <fullName evidence="3">Uncharacterized protein</fullName>
    </submittedName>
</protein>
<sequence length="109" mass="12227">MISSPNLDRVRKLKSSMTRLTNRAQKVRDELEQLLDDDNDVVDLYLSRKLVGSSSPVCGSGAPIWFLNSPTVGPKASRTRRASATTMQGENDVEDLEMLLEAQYCYYLV</sequence>
<dbReference type="STRING" id="3983.A0A251LTV9"/>
<dbReference type="EMBL" id="CM004387">
    <property type="protein sequence ID" value="OAY61591.1"/>
    <property type="molecule type" value="Genomic_DNA"/>
</dbReference>